<evidence type="ECO:0000256" key="9">
    <source>
        <dbReference type="RuleBase" id="RU364013"/>
    </source>
</evidence>
<keyword evidence="5 9" id="KW-0805">Transcription regulation</keyword>
<evidence type="ECO:0000256" key="7">
    <source>
        <dbReference type="ARBA" id="ARBA00023204"/>
    </source>
</evidence>
<dbReference type="InterPro" id="IPR024954">
    <property type="entry name" value="SSRP1_DD"/>
</dbReference>
<evidence type="ECO:0000313" key="13">
    <source>
        <dbReference type="Proteomes" id="UP000193411"/>
    </source>
</evidence>
<dbReference type="EMBL" id="MCFL01000003">
    <property type="protein sequence ID" value="ORZ40141.1"/>
    <property type="molecule type" value="Genomic_DNA"/>
</dbReference>
<dbReference type="GO" id="GO:0003677">
    <property type="term" value="F:DNA binding"/>
    <property type="evidence" value="ECO:0007669"/>
    <property type="project" value="InterPro"/>
</dbReference>
<dbReference type="Pfam" id="PF17292">
    <property type="entry name" value="POB3_N"/>
    <property type="match status" value="1"/>
</dbReference>
<feature type="region of interest" description="Disordered" evidence="10">
    <location>
        <begin position="462"/>
        <end position="568"/>
    </location>
</feature>
<name>A0A1Y2I2G8_9FUNG</name>
<dbReference type="PRINTS" id="PR00887">
    <property type="entry name" value="SSRCOGNITION"/>
</dbReference>
<dbReference type="GO" id="GO:0035101">
    <property type="term" value="C:FACT complex"/>
    <property type="evidence" value="ECO:0007669"/>
    <property type="project" value="TreeGrafter"/>
</dbReference>
<protein>
    <recommendedName>
        <fullName evidence="9">FACT complex subunit POB3</fullName>
    </recommendedName>
</protein>
<dbReference type="Pfam" id="PF03531">
    <property type="entry name" value="SSrecog"/>
    <property type="match status" value="1"/>
</dbReference>
<evidence type="ECO:0000256" key="4">
    <source>
        <dbReference type="ARBA" id="ARBA00022763"/>
    </source>
</evidence>
<dbReference type="InterPro" id="IPR050454">
    <property type="entry name" value="RTT106/SSRP1_HistChap/FACT"/>
</dbReference>
<dbReference type="SUPFAM" id="SSF50729">
    <property type="entry name" value="PH domain-like"/>
    <property type="match status" value="1"/>
</dbReference>
<dbReference type="PANTHER" id="PTHR45849:SF1">
    <property type="entry name" value="FACT COMPLEX SUBUNIT SSRP1"/>
    <property type="match status" value="1"/>
</dbReference>
<evidence type="ECO:0000259" key="11">
    <source>
        <dbReference type="SMART" id="SM01287"/>
    </source>
</evidence>
<evidence type="ECO:0000256" key="8">
    <source>
        <dbReference type="ARBA" id="ARBA00023242"/>
    </source>
</evidence>
<keyword evidence="2 9" id="KW-0158">Chromosome</keyword>
<accession>A0A1Y2I2G8</accession>
<evidence type="ECO:0000256" key="3">
    <source>
        <dbReference type="ARBA" id="ARBA00022705"/>
    </source>
</evidence>
<dbReference type="InterPro" id="IPR048993">
    <property type="entry name" value="SSRP1-like_PH1"/>
</dbReference>
<dbReference type="SMART" id="SM01287">
    <property type="entry name" value="Rtt106"/>
    <property type="match status" value="1"/>
</dbReference>
<keyword evidence="8 9" id="KW-0539">Nucleus</keyword>
<proteinExistence type="inferred from homology"/>
<evidence type="ECO:0000256" key="2">
    <source>
        <dbReference type="ARBA" id="ARBA00022454"/>
    </source>
</evidence>
<feature type="compositionally biased region" description="Acidic residues" evidence="10">
    <location>
        <begin position="489"/>
        <end position="525"/>
    </location>
</feature>
<feature type="domain" description="Histone chaperone RTT106/FACT complex subunit SPT16-like middle" evidence="11">
    <location>
        <begin position="363"/>
        <end position="454"/>
    </location>
</feature>
<feature type="region of interest" description="Disordered" evidence="10">
    <location>
        <begin position="175"/>
        <end position="196"/>
    </location>
</feature>
<comment type="similarity">
    <text evidence="1 9">Belongs to the SSRP1 family.</text>
</comment>
<dbReference type="CDD" id="cd13231">
    <property type="entry name" value="PH2_SSRP1-like"/>
    <property type="match status" value="1"/>
</dbReference>
<dbReference type="Pfam" id="PF21103">
    <property type="entry name" value="PH1_SSRP1-like"/>
    <property type="match status" value="1"/>
</dbReference>
<dbReference type="PANTHER" id="PTHR45849">
    <property type="entry name" value="FACT COMPLEX SUBUNIT SSRP1"/>
    <property type="match status" value="1"/>
</dbReference>
<evidence type="ECO:0000256" key="6">
    <source>
        <dbReference type="ARBA" id="ARBA00023163"/>
    </source>
</evidence>
<dbReference type="FunFam" id="2.30.29.150:FF:000001">
    <property type="entry name" value="Fact complex subunit ssrp1"/>
    <property type="match status" value="1"/>
</dbReference>
<dbReference type="OrthoDB" id="498543at2759"/>
<dbReference type="GO" id="GO:0006260">
    <property type="term" value="P:DNA replication"/>
    <property type="evidence" value="ECO:0007669"/>
    <property type="project" value="UniProtKB-KW"/>
</dbReference>
<dbReference type="InterPro" id="IPR011993">
    <property type="entry name" value="PH-like_dom_sf"/>
</dbReference>
<dbReference type="InterPro" id="IPR035417">
    <property type="entry name" value="SSRP1/POB3_N"/>
</dbReference>
<feature type="compositionally biased region" description="Basic residues" evidence="10">
    <location>
        <begin position="530"/>
        <end position="541"/>
    </location>
</feature>
<feature type="compositionally biased region" description="Gly residues" evidence="10">
    <location>
        <begin position="474"/>
        <end position="487"/>
    </location>
</feature>
<evidence type="ECO:0000256" key="5">
    <source>
        <dbReference type="ARBA" id="ARBA00023015"/>
    </source>
</evidence>
<dbReference type="AlphaFoldDB" id="A0A1Y2I2G8"/>
<feature type="compositionally biased region" description="Acidic residues" evidence="10">
    <location>
        <begin position="179"/>
        <end position="189"/>
    </location>
</feature>
<dbReference type="InterPro" id="IPR013719">
    <property type="entry name" value="RTT106/SPT16-like_middle_dom"/>
</dbReference>
<keyword evidence="6 9" id="KW-0804">Transcription</keyword>
<comment type="function">
    <text evidence="9">Component of the FACT complex, a general chromatin factor that acts to reorganize nucleosomes. The FACT complex is involved in multiple processes that require DNA as a template such as mRNA elongation, DNA replication and DNA repair. During transcription elongation the FACT complex acts as a histone chaperone that both destabilizes and restores nucleosomal structure. It facilitates the passage of RNA polymerase II and transcription by promoting the dissociation of one histone H2A-H2B dimer from the nucleosome, then subsequently promotes the reestablishment of the nucleosome following the passage of RNA polymerase II.</text>
</comment>
<dbReference type="CDD" id="cd13230">
    <property type="entry name" value="PH1_SSRP1-like"/>
    <property type="match status" value="1"/>
</dbReference>
<keyword evidence="3 9" id="KW-0235">DNA replication</keyword>
<keyword evidence="4 9" id="KW-0227">DNA damage</keyword>
<dbReference type="GO" id="GO:0006281">
    <property type="term" value="P:DNA repair"/>
    <property type="evidence" value="ECO:0007669"/>
    <property type="project" value="UniProtKB-KW"/>
</dbReference>
<keyword evidence="7 9" id="KW-0234">DNA repair</keyword>
<organism evidence="12 13">
    <name type="scientific">Catenaria anguillulae PL171</name>
    <dbReference type="NCBI Taxonomy" id="765915"/>
    <lineage>
        <taxon>Eukaryota</taxon>
        <taxon>Fungi</taxon>
        <taxon>Fungi incertae sedis</taxon>
        <taxon>Blastocladiomycota</taxon>
        <taxon>Blastocladiomycetes</taxon>
        <taxon>Blastocladiales</taxon>
        <taxon>Catenariaceae</taxon>
        <taxon>Catenaria</taxon>
    </lineage>
</organism>
<dbReference type="GO" id="GO:0042393">
    <property type="term" value="F:histone binding"/>
    <property type="evidence" value="ECO:0007669"/>
    <property type="project" value="TreeGrafter"/>
</dbReference>
<evidence type="ECO:0000256" key="1">
    <source>
        <dbReference type="ARBA" id="ARBA00010060"/>
    </source>
</evidence>
<comment type="caution">
    <text evidence="12">The sequence shown here is derived from an EMBL/GenBank/DDBJ whole genome shotgun (WGS) entry which is preliminary data.</text>
</comment>
<dbReference type="Proteomes" id="UP000193411">
    <property type="component" value="Unassembled WGS sequence"/>
</dbReference>
<evidence type="ECO:0000313" key="12">
    <source>
        <dbReference type="EMBL" id="ORZ40141.1"/>
    </source>
</evidence>
<gene>
    <name evidence="12" type="ORF">BCR44DRAFT_1411133</name>
</gene>
<dbReference type="InterPro" id="IPR038167">
    <property type="entry name" value="SSRP1_sf"/>
</dbReference>
<dbReference type="CDD" id="cd13229">
    <property type="entry name" value="PH_TFIIH"/>
    <property type="match status" value="1"/>
</dbReference>
<dbReference type="InterPro" id="IPR000969">
    <property type="entry name" value="SSRP1/POB3"/>
</dbReference>
<keyword evidence="13" id="KW-1185">Reference proteome</keyword>
<dbReference type="Gene3D" id="2.30.29.150">
    <property type="match status" value="1"/>
</dbReference>
<evidence type="ECO:0000256" key="10">
    <source>
        <dbReference type="SAM" id="MobiDB-lite"/>
    </source>
</evidence>
<reference evidence="12 13" key="1">
    <citation type="submission" date="2016-07" db="EMBL/GenBank/DDBJ databases">
        <title>Pervasive Adenine N6-methylation of Active Genes in Fungi.</title>
        <authorList>
            <consortium name="DOE Joint Genome Institute"/>
            <person name="Mondo S.J."/>
            <person name="Dannebaum R.O."/>
            <person name="Kuo R.C."/>
            <person name="Labutti K."/>
            <person name="Haridas S."/>
            <person name="Kuo A."/>
            <person name="Salamov A."/>
            <person name="Ahrendt S.R."/>
            <person name="Lipzen A."/>
            <person name="Sullivan W."/>
            <person name="Andreopoulos W.B."/>
            <person name="Clum A."/>
            <person name="Lindquist E."/>
            <person name="Daum C."/>
            <person name="Ramamoorthy G.K."/>
            <person name="Gryganskyi A."/>
            <person name="Culley D."/>
            <person name="Magnuson J.K."/>
            <person name="James T.Y."/>
            <person name="O'Malley M.A."/>
            <person name="Stajich J.E."/>
            <person name="Spatafora J.W."/>
            <person name="Visel A."/>
            <person name="Grigoriev I.V."/>
        </authorList>
    </citation>
    <scope>NUCLEOTIDE SEQUENCE [LARGE SCALE GENOMIC DNA]</scope>
    <source>
        <strain evidence="12 13">PL171</strain>
    </source>
</reference>
<comment type="subcellular location">
    <subcellularLocation>
        <location evidence="9">Nucleus</location>
    </subcellularLocation>
    <subcellularLocation>
        <location evidence="9">Chromosome</location>
    </subcellularLocation>
</comment>
<dbReference type="Gene3D" id="2.30.29.220">
    <property type="entry name" value="Structure-specific recognition protein (SSRP1)"/>
    <property type="match status" value="1"/>
</dbReference>
<dbReference type="GO" id="GO:0031491">
    <property type="term" value="F:nucleosome binding"/>
    <property type="evidence" value="ECO:0007669"/>
    <property type="project" value="TreeGrafter"/>
</dbReference>
<dbReference type="Gene3D" id="2.30.29.30">
    <property type="entry name" value="Pleckstrin-homology domain (PH domain)/Phosphotyrosine-binding domain (PTB)"/>
    <property type="match status" value="2"/>
</dbReference>
<sequence>MSIQEFDKIFHAKSASAPSVEGRLRFAPQGVGWKSVTGDLVTAPADQLRKFQWVRSTRRYQLRILLHTNKTLKFDNLDRDDHERVRDSVKANFGATLDTLDISVKGWNWGSADVEHDQLVFRVSNKLLFEVPFDEIANVNSGKNEVAIELAAGEGAQASRYDQLVECRLHVPGMAPVGDDGDQGSDEEGSTAAAAGNNKQSAAEYLCDIIKSKADLAVEKSDVIVSFKELPFLTPRGRYDVEMFKDFLRLRGKSYDYKIKYSTIKRLFMLPKPDDLHVMFVIGLDPPLRQGQTQYKYLVVQFVRDDELAIDLNMDADTIAKDYAGTLAPSYDAPMFEVVTAVFRGLTGQKILIPGGFKSTTNGPAIKCSLKANEGHLYPMERQLIFVPKPTTYLAHAEISYVTFSRVSGGSSRTIDMVVTMKGAPEVPLSNIAREEYQALESYFSRHGVKVKNELVEDTARLPYMDEDSDESDGGAGGARGKVGRGMSGDDDDDDESPDEDFVAESESESDESDYSSSGSEDDDGGAAAKKGKGKDKKRAAPKGGAESKRPKKKARRDEESDEEDESD</sequence>
<dbReference type="STRING" id="765915.A0A1Y2I2G8"/>
<dbReference type="Pfam" id="PF08512">
    <property type="entry name" value="Rttp106-like_middle"/>
    <property type="match status" value="1"/>
</dbReference>